<sequence length="240" mass="25928">MERVRDRHQRSPTHLLRDPRHCCIRCRRRLWRRSTLRLTSRIEVAAAGGSGSARQTPCPGSSCRCSGSSINCRRLGRGSNNNQAQGPKFINLAQLHKRPTTGLRLELDEGSEHVPCTAPSSAALPLACCSCAWSVALSRSASMRPRSQSSPTLRPGSRSSPTLSMEGDRGIRVRYGEQHAADSGIQGLAFSISVTTTGGFAPSTACSGFRNLLPSLPPEALPPSVPLNMHAKSEYLIVLM</sequence>
<name>A0A804Q595_MAIZE</name>
<evidence type="ECO:0000256" key="1">
    <source>
        <dbReference type="SAM" id="MobiDB-lite"/>
    </source>
</evidence>
<reference evidence="2" key="2">
    <citation type="submission" date="2019-07" db="EMBL/GenBank/DDBJ databases">
        <authorList>
            <person name="Seetharam A."/>
            <person name="Woodhouse M."/>
            <person name="Cannon E."/>
        </authorList>
    </citation>
    <scope>NUCLEOTIDE SEQUENCE [LARGE SCALE GENOMIC DNA]</scope>
    <source>
        <strain evidence="2">cv. B73</strain>
    </source>
</reference>
<dbReference type="EnsemblPlants" id="Zm00001eb303300_T001">
    <property type="protein sequence ID" value="Zm00001eb303300_P001"/>
    <property type="gene ID" value="Zm00001eb303300"/>
</dbReference>
<accession>A0A804Q595</accession>
<protein>
    <submittedName>
        <fullName evidence="2">Uncharacterized protein</fullName>
    </submittedName>
</protein>
<keyword evidence="3" id="KW-1185">Reference proteome</keyword>
<organism evidence="2 3">
    <name type="scientific">Zea mays</name>
    <name type="common">Maize</name>
    <dbReference type="NCBI Taxonomy" id="4577"/>
    <lineage>
        <taxon>Eukaryota</taxon>
        <taxon>Viridiplantae</taxon>
        <taxon>Streptophyta</taxon>
        <taxon>Embryophyta</taxon>
        <taxon>Tracheophyta</taxon>
        <taxon>Spermatophyta</taxon>
        <taxon>Magnoliopsida</taxon>
        <taxon>Liliopsida</taxon>
        <taxon>Poales</taxon>
        <taxon>Poaceae</taxon>
        <taxon>PACMAD clade</taxon>
        <taxon>Panicoideae</taxon>
        <taxon>Andropogonodae</taxon>
        <taxon>Andropogoneae</taxon>
        <taxon>Tripsacinae</taxon>
        <taxon>Zea</taxon>
    </lineage>
</organism>
<dbReference type="EnsemblPlants" id="Zm00001eb303300_T002">
    <property type="protein sequence ID" value="Zm00001eb303300_P002"/>
    <property type="gene ID" value="Zm00001eb303300"/>
</dbReference>
<dbReference type="AlphaFoldDB" id="A0A804Q595"/>
<evidence type="ECO:0000313" key="2">
    <source>
        <dbReference type="EnsemblPlants" id="Zm00001eb303300_P002"/>
    </source>
</evidence>
<dbReference type="Gramene" id="Zm00001eb303300_T001">
    <property type="protein sequence ID" value="Zm00001eb303300_P001"/>
    <property type="gene ID" value="Zm00001eb303300"/>
</dbReference>
<feature type="region of interest" description="Disordered" evidence="1">
    <location>
        <begin position="142"/>
        <end position="168"/>
    </location>
</feature>
<evidence type="ECO:0000313" key="3">
    <source>
        <dbReference type="Proteomes" id="UP000007305"/>
    </source>
</evidence>
<dbReference type="Gramene" id="Zm00001eb303300_T002">
    <property type="protein sequence ID" value="Zm00001eb303300_P002"/>
    <property type="gene ID" value="Zm00001eb303300"/>
</dbReference>
<proteinExistence type="predicted"/>
<dbReference type="Proteomes" id="UP000007305">
    <property type="component" value="Chromosome 7"/>
</dbReference>
<reference evidence="3" key="1">
    <citation type="submission" date="2015-12" db="EMBL/GenBank/DDBJ databases">
        <title>Update maize B73 reference genome by single molecule sequencing technologies.</title>
        <authorList>
            <consortium name="Maize Genome Sequencing Project"/>
            <person name="Ware D."/>
        </authorList>
    </citation>
    <scope>NUCLEOTIDE SEQUENCE [LARGE SCALE GENOMIC DNA]</scope>
    <source>
        <strain evidence="3">cv. B73</strain>
    </source>
</reference>
<feature type="compositionally biased region" description="Polar residues" evidence="1">
    <location>
        <begin position="142"/>
        <end position="163"/>
    </location>
</feature>
<reference evidence="2" key="3">
    <citation type="submission" date="2021-05" db="UniProtKB">
        <authorList>
            <consortium name="EnsemblPlants"/>
        </authorList>
    </citation>
    <scope>IDENTIFICATION</scope>
    <source>
        <strain evidence="2">cv. B73</strain>
    </source>
</reference>